<dbReference type="EMBL" id="CAJNOJ010000054">
    <property type="protein sequence ID" value="CAF0976201.1"/>
    <property type="molecule type" value="Genomic_DNA"/>
</dbReference>
<dbReference type="CDD" id="cd04301">
    <property type="entry name" value="NAT_SF"/>
    <property type="match status" value="1"/>
</dbReference>
<feature type="domain" description="N-acetyltransferase" evidence="4">
    <location>
        <begin position="12"/>
        <end position="173"/>
    </location>
</feature>
<dbReference type="SUPFAM" id="SSF55729">
    <property type="entry name" value="Acyl-CoA N-acyltransferases (Nat)"/>
    <property type="match status" value="1"/>
</dbReference>
<proteinExistence type="inferred from homology"/>
<dbReference type="PROSITE" id="PS51186">
    <property type="entry name" value="GNAT"/>
    <property type="match status" value="1"/>
</dbReference>
<organism evidence="5 8">
    <name type="scientific">Adineta ricciae</name>
    <name type="common">Rotifer</name>
    <dbReference type="NCBI Taxonomy" id="249248"/>
    <lineage>
        <taxon>Eukaryota</taxon>
        <taxon>Metazoa</taxon>
        <taxon>Spiralia</taxon>
        <taxon>Gnathifera</taxon>
        <taxon>Rotifera</taxon>
        <taxon>Eurotatoria</taxon>
        <taxon>Bdelloidea</taxon>
        <taxon>Adinetida</taxon>
        <taxon>Adinetidae</taxon>
        <taxon>Adineta</taxon>
    </lineage>
</organism>
<keyword evidence="7" id="KW-1185">Reference proteome</keyword>
<dbReference type="EMBL" id="CAJNOR010003180">
    <property type="protein sequence ID" value="CAF1386592.1"/>
    <property type="molecule type" value="Genomic_DNA"/>
</dbReference>
<evidence type="ECO:0000256" key="1">
    <source>
        <dbReference type="ARBA" id="ARBA00008694"/>
    </source>
</evidence>
<dbReference type="Pfam" id="PF00583">
    <property type="entry name" value="Acetyltransf_1"/>
    <property type="match status" value="1"/>
</dbReference>
<evidence type="ECO:0000256" key="3">
    <source>
        <dbReference type="ARBA" id="ARBA00023315"/>
    </source>
</evidence>
<evidence type="ECO:0000313" key="5">
    <source>
        <dbReference type="EMBL" id="CAF0976201.1"/>
    </source>
</evidence>
<dbReference type="InterPro" id="IPR016181">
    <property type="entry name" value="Acyl_CoA_acyltransferase"/>
</dbReference>
<dbReference type="OrthoDB" id="7305308at2759"/>
<dbReference type="FunFam" id="3.40.630.30:FF:000064">
    <property type="entry name" value="GNAT family acetyltransferase"/>
    <property type="match status" value="1"/>
</dbReference>
<dbReference type="Proteomes" id="UP000663828">
    <property type="component" value="Unassembled WGS sequence"/>
</dbReference>
<dbReference type="Gene3D" id="3.40.630.30">
    <property type="match status" value="1"/>
</dbReference>
<gene>
    <name evidence="5" type="ORF">EDS130_LOCUS13628</name>
    <name evidence="6" type="ORF">XAT740_LOCUS33371</name>
</gene>
<evidence type="ECO:0000256" key="2">
    <source>
        <dbReference type="ARBA" id="ARBA00022679"/>
    </source>
</evidence>
<dbReference type="PANTHER" id="PTHR10545:SF29">
    <property type="entry name" value="GH14572P-RELATED"/>
    <property type="match status" value="1"/>
</dbReference>
<dbReference type="Proteomes" id="UP000663852">
    <property type="component" value="Unassembled WGS sequence"/>
</dbReference>
<dbReference type="AlphaFoldDB" id="A0A814EZV4"/>
<dbReference type="PANTHER" id="PTHR10545">
    <property type="entry name" value="DIAMINE N-ACETYLTRANSFERASE"/>
    <property type="match status" value="1"/>
</dbReference>
<keyword evidence="3" id="KW-0012">Acyltransferase</keyword>
<protein>
    <recommendedName>
        <fullName evidence="4">N-acetyltransferase domain-containing protein</fullName>
    </recommendedName>
</protein>
<accession>A0A814EZV4</accession>
<evidence type="ECO:0000313" key="8">
    <source>
        <dbReference type="Proteomes" id="UP000663852"/>
    </source>
</evidence>
<dbReference type="InterPro" id="IPR051016">
    <property type="entry name" value="Diverse_Substrate_AcTransf"/>
</dbReference>
<evidence type="ECO:0000313" key="6">
    <source>
        <dbReference type="EMBL" id="CAF1386592.1"/>
    </source>
</evidence>
<reference evidence="5" key="1">
    <citation type="submission" date="2021-02" db="EMBL/GenBank/DDBJ databases">
        <authorList>
            <person name="Nowell W R."/>
        </authorList>
    </citation>
    <scope>NUCLEOTIDE SEQUENCE</scope>
</reference>
<name>A0A814EZV4_ADIRI</name>
<sequence>MLKQPIKIESNLIIRNAVETDCDDIMRLINELAVFEKAPDQVRINSQTLKQDGFGEHPLYTCLVAEDTSSSPARVVAIALMFNVYSTWEGKCLHLEDLYVQVDYRKRGIGKALFAATYQIAVETNCARLNFSVLDWNSNALDFYKSFGAVDITEKEGWHSVRVTRKNMELQLEKWKK</sequence>
<dbReference type="GO" id="GO:0008080">
    <property type="term" value="F:N-acetyltransferase activity"/>
    <property type="evidence" value="ECO:0007669"/>
    <property type="project" value="TreeGrafter"/>
</dbReference>
<dbReference type="InterPro" id="IPR000182">
    <property type="entry name" value="GNAT_dom"/>
</dbReference>
<evidence type="ECO:0000313" key="7">
    <source>
        <dbReference type="Proteomes" id="UP000663828"/>
    </source>
</evidence>
<keyword evidence="2" id="KW-0808">Transferase</keyword>
<comment type="caution">
    <text evidence="5">The sequence shown here is derived from an EMBL/GenBank/DDBJ whole genome shotgun (WGS) entry which is preliminary data.</text>
</comment>
<evidence type="ECO:0000259" key="4">
    <source>
        <dbReference type="PROSITE" id="PS51186"/>
    </source>
</evidence>
<comment type="similarity">
    <text evidence="1">Belongs to the acetyltransferase family.</text>
</comment>